<keyword evidence="5 7" id="KW-1133">Transmembrane helix</keyword>
<dbReference type="SUPFAM" id="SSF161098">
    <property type="entry name" value="MetI-like"/>
    <property type="match status" value="1"/>
</dbReference>
<keyword evidence="10" id="KW-1185">Reference proteome</keyword>
<keyword evidence="3" id="KW-1003">Cell membrane</keyword>
<feature type="transmembrane region" description="Helical" evidence="7">
    <location>
        <begin position="50"/>
        <end position="82"/>
    </location>
</feature>
<comment type="caution">
    <text evidence="9">The sequence shown here is derived from an EMBL/GenBank/DDBJ whole genome shotgun (WGS) entry which is preliminary data.</text>
</comment>
<comment type="similarity">
    <text evidence="7">Belongs to the binding-protein-dependent transport system permease family.</text>
</comment>
<accession>A0A963YU32</accession>
<evidence type="ECO:0000313" key="9">
    <source>
        <dbReference type="EMBL" id="MCB8876323.1"/>
    </source>
</evidence>
<protein>
    <submittedName>
        <fullName evidence="9">ABC transporter permease</fullName>
    </submittedName>
</protein>
<dbReference type="InterPro" id="IPR000515">
    <property type="entry name" value="MetI-like"/>
</dbReference>
<evidence type="ECO:0000256" key="5">
    <source>
        <dbReference type="ARBA" id="ARBA00022989"/>
    </source>
</evidence>
<dbReference type="PROSITE" id="PS50928">
    <property type="entry name" value="ABC_TM1"/>
    <property type="match status" value="1"/>
</dbReference>
<feature type="transmembrane region" description="Helical" evidence="7">
    <location>
        <begin position="94"/>
        <end position="115"/>
    </location>
</feature>
<dbReference type="EMBL" id="JAESVB010000005">
    <property type="protein sequence ID" value="MCB8876323.1"/>
    <property type="molecule type" value="Genomic_DNA"/>
</dbReference>
<reference evidence="9" key="2">
    <citation type="submission" date="2021-01" db="EMBL/GenBank/DDBJ databases">
        <authorList>
            <person name="Mieszkin S."/>
            <person name="Pouder E."/>
            <person name="Alain K."/>
        </authorList>
    </citation>
    <scope>NUCLEOTIDE SEQUENCE</scope>
    <source>
        <strain evidence="9">HW T2.11</strain>
    </source>
</reference>
<dbReference type="Proteomes" id="UP000708298">
    <property type="component" value="Unassembled WGS sequence"/>
</dbReference>
<evidence type="ECO:0000259" key="8">
    <source>
        <dbReference type="PROSITE" id="PS50928"/>
    </source>
</evidence>
<evidence type="ECO:0000256" key="2">
    <source>
        <dbReference type="ARBA" id="ARBA00022448"/>
    </source>
</evidence>
<dbReference type="CDD" id="cd06261">
    <property type="entry name" value="TM_PBP2"/>
    <property type="match status" value="1"/>
</dbReference>
<organism evidence="9 10">
    <name type="scientific">Acidisoma silvae</name>
    <dbReference type="NCBI Taxonomy" id="2802396"/>
    <lineage>
        <taxon>Bacteria</taxon>
        <taxon>Pseudomonadati</taxon>
        <taxon>Pseudomonadota</taxon>
        <taxon>Alphaproteobacteria</taxon>
        <taxon>Acetobacterales</taxon>
        <taxon>Acidocellaceae</taxon>
        <taxon>Acidisoma</taxon>
    </lineage>
</organism>
<dbReference type="InterPro" id="IPR035906">
    <property type="entry name" value="MetI-like_sf"/>
</dbReference>
<feature type="transmembrane region" description="Helical" evidence="7">
    <location>
        <begin position="12"/>
        <end position="30"/>
    </location>
</feature>
<keyword evidence="2 7" id="KW-0813">Transport</keyword>
<dbReference type="AlphaFoldDB" id="A0A963YU32"/>
<evidence type="ECO:0000256" key="1">
    <source>
        <dbReference type="ARBA" id="ARBA00004651"/>
    </source>
</evidence>
<dbReference type="Pfam" id="PF00528">
    <property type="entry name" value="BPD_transp_1"/>
    <property type="match status" value="1"/>
</dbReference>
<evidence type="ECO:0000256" key="6">
    <source>
        <dbReference type="ARBA" id="ARBA00023136"/>
    </source>
</evidence>
<dbReference type="GO" id="GO:0055085">
    <property type="term" value="P:transmembrane transport"/>
    <property type="evidence" value="ECO:0007669"/>
    <property type="project" value="InterPro"/>
</dbReference>
<dbReference type="GO" id="GO:0005886">
    <property type="term" value="C:plasma membrane"/>
    <property type="evidence" value="ECO:0007669"/>
    <property type="project" value="UniProtKB-SubCell"/>
</dbReference>
<dbReference type="RefSeq" id="WP_227321973.1">
    <property type="nucleotide sequence ID" value="NZ_JAESVB010000005.1"/>
</dbReference>
<proteinExistence type="inferred from homology"/>
<dbReference type="PANTHER" id="PTHR30151:SF20">
    <property type="entry name" value="ABC TRANSPORTER PERMEASE PROTEIN HI_0355-RELATED"/>
    <property type="match status" value="1"/>
</dbReference>
<reference evidence="9" key="1">
    <citation type="journal article" date="2021" name="Microorganisms">
        <title>Acidisoma silvae sp. nov. and Acidisomacellulosilytica sp. nov., Two Acidophilic Bacteria Isolated from Decaying Wood, Hydrolyzing Cellulose and Producing Poly-3-hydroxybutyrate.</title>
        <authorList>
            <person name="Mieszkin S."/>
            <person name="Pouder E."/>
            <person name="Uroz S."/>
            <person name="Simon-Colin C."/>
            <person name="Alain K."/>
        </authorList>
    </citation>
    <scope>NUCLEOTIDE SEQUENCE</scope>
    <source>
        <strain evidence="9">HW T2.11</strain>
    </source>
</reference>
<feature type="transmembrane region" description="Helical" evidence="7">
    <location>
        <begin position="171"/>
        <end position="198"/>
    </location>
</feature>
<evidence type="ECO:0000256" key="4">
    <source>
        <dbReference type="ARBA" id="ARBA00022692"/>
    </source>
</evidence>
<keyword evidence="6 7" id="KW-0472">Membrane</keyword>
<feature type="transmembrane region" description="Helical" evidence="7">
    <location>
        <begin position="218"/>
        <end position="239"/>
    </location>
</feature>
<feature type="transmembrane region" description="Helical" evidence="7">
    <location>
        <begin position="121"/>
        <end position="138"/>
    </location>
</feature>
<evidence type="ECO:0000256" key="7">
    <source>
        <dbReference type="RuleBase" id="RU363032"/>
    </source>
</evidence>
<evidence type="ECO:0000313" key="10">
    <source>
        <dbReference type="Proteomes" id="UP000708298"/>
    </source>
</evidence>
<comment type="subcellular location">
    <subcellularLocation>
        <location evidence="1 7">Cell membrane</location>
        <topology evidence="1 7">Multi-pass membrane protein</topology>
    </subcellularLocation>
</comment>
<name>A0A963YU32_9PROT</name>
<dbReference type="PANTHER" id="PTHR30151">
    <property type="entry name" value="ALKANE SULFONATE ABC TRANSPORTER-RELATED, MEMBRANE SUBUNIT"/>
    <property type="match status" value="1"/>
</dbReference>
<keyword evidence="4 7" id="KW-0812">Transmembrane</keyword>
<gene>
    <name evidence="9" type="ORF">ASILVAE211_14110</name>
</gene>
<evidence type="ECO:0000256" key="3">
    <source>
        <dbReference type="ARBA" id="ARBA00022475"/>
    </source>
</evidence>
<sequence>MTRAWRLGGPAGILLTLLAVWWLVTGLGWIDPLVLPSPVAVFGVFWTQPGLMFGNAGITAAEAIIGLVLGNALGLLLAIIFVSSASGRRAVLPLAMAAQAVPIVAVTPALIIGFGDGMEPKILVAIFLVFFPMLVNGMRGLRSADAELGELMHSLDASPWQRLWMVRLPAALPFIFTALKFSACSSFVAAIVAEWVAANRGLGYLIVFAGSQYRSDEVWAAVLIGTLSSMILVGLVVLLERRVMPWANDPTEGLT</sequence>
<dbReference type="Gene3D" id="1.10.3720.10">
    <property type="entry name" value="MetI-like"/>
    <property type="match status" value="1"/>
</dbReference>
<feature type="domain" description="ABC transmembrane type-1" evidence="8">
    <location>
        <begin position="52"/>
        <end position="240"/>
    </location>
</feature>